<organism evidence="1 2">
    <name type="scientific">Candidatus Woesebacteria bacterium GW2011_GWC2_31_9</name>
    <dbReference type="NCBI Taxonomy" id="1618586"/>
    <lineage>
        <taxon>Bacteria</taxon>
        <taxon>Candidatus Woeseibacteriota</taxon>
    </lineage>
</organism>
<sequence>MPEIHRDTNANDIDFQICKYQGMGTDCNDTGVGKNYPSGVRIRQFTKSRECTKDCNTRKNCSRFKEK</sequence>
<gene>
    <name evidence="1" type="ORF">UR21_C0004G0004</name>
</gene>
<proteinExistence type="predicted"/>
<reference evidence="1 2" key="1">
    <citation type="journal article" date="2015" name="Nature">
        <title>rRNA introns, odd ribosomes, and small enigmatic genomes across a large radiation of phyla.</title>
        <authorList>
            <person name="Brown C.T."/>
            <person name="Hug L.A."/>
            <person name="Thomas B.C."/>
            <person name="Sharon I."/>
            <person name="Castelle C.J."/>
            <person name="Singh A."/>
            <person name="Wilkins M.J."/>
            <person name="Williams K.H."/>
            <person name="Banfield J.F."/>
        </authorList>
    </citation>
    <scope>NUCLEOTIDE SEQUENCE [LARGE SCALE GENOMIC DNA]</scope>
</reference>
<accession>A0A0F9YKT1</accession>
<dbReference type="Proteomes" id="UP000034803">
    <property type="component" value="Unassembled WGS sequence"/>
</dbReference>
<name>A0A0F9YKT1_9BACT</name>
<protein>
    <submittedName>
        <fullName evidence="1">Uncharacterized protein</fullName>
    </submittedName>
</protein>
<dbReference type="EMBL" id="LBOI01000004">
    <property type="protein sequence ID" value="KKP31868.1"/>
    <property type="molecule type" value="Genomic_DNA"/>
</dbReference>
<dbReference type="AlphaFoldDB" id="A0A0F9YKT1"/>
<comment type="caution">
    <text evidence="1">The sequence shown here is derived from an EMBL/GenBank/DDBJ whole genome shotgun (WGS) entry which is preliminary data.</text>
</comment>
<evidence type="ECO:0000313" key="1">
    <source>
        <dbReference type="EMBL" id="KKP31868.1"/>
    </source>
</evidence>
<evidence type="ECO:0000313" key="2">
    <source>
        <dbReference type="Proteomes" id="UP000034803"/>
    </source>
</evidence>